<keyword evidence="1" id="KW-1133">Transmembrane helix</keyword>
<keyword evidence="1" id="KW-0472">Membrane</keyword>
<protein>
    <submittedName>
        <fullName evidence="2">Uncharacterized protein</fullName>
    </submittedName>
</protein>
<feature type="transmembrane region" description="Helical" evidence="1">
    <location>
        <begin position="58"/>
        <end position="75"/>
    </location>
</feature>
<dbReference type="EMBL" id="CABGGS010000047">
    <property type="protein sequence ID" value="VUT00025.1"/>
    <property type="molecule type" value="Genomic_DNA"/>
</dbReference>
<evidence type="ECO:0000313" key="5">
    <source>
        <dbReference type="Proteomes" id="UP000318370"/>
    </source>
</evidence>
<keyword evidence="1" id="KW-0812">Transmembrane</keyword>
<feature type="transmembrane region" description="Helical" evidence="1">
    <location>
        <begin position="167"/>
        <end position="185"/>
    </location>
</feature>
<proteinExistence type="predicted"/>
<dbReference type="Proteomes" id="UP000317652">
    <property type="component" value="Unassembled WGS sequence"/>
</dbReference>
<feature type="transmembrane region" description="Helical" evidence="1">
    <location>
        <begin position="137"/>
        <end position="155"/>
    </location>
</feature>
<gene>
    <name evidence="2" type="ORF">SB6408_00193</name>
    <name evidence="3" type="ORF">SB6411_04047</name>
</gene>
<dbReference type="Proteomes" id="UP000318370">
    <property type="component" value="Unassembled WGS sequence"/>
</dbReference>
<sequence>MSVSKEFLLSVYERCNEHLKEQSTKRDQTIAFYLVVISFYFGSYSAMSKLLVSPYSPVFFNVVICLISGMTIRTLSGLRSWHLQYANSALVLNKVISKNIFELNEINKEINSFFTEKSKKYNETKIVKMFSGVENRVILGMTLISGFPVVMLVKEFMSVFKISNKEIIVLFEVVFYLAYVVYYFYNTIKIIRESANQTTWIVNFE</sequence>
<evidence type="ECO:0000256" key="1">
    <source>
        <dbReference type="SAM" id="Phobius"/>
    </source>
</evidence>
<dbReference type="AlphaFoldDB" id="A0A564HAE2"/>
<evidence type="ECO:0000313" key="4">
    <source>
        <dbReference type="Proteomes" id="UP000317652"/>
    </source>
</evidence>
<dbReference type="RefSeq" id="WP_142461557.1">
    <property type="nucleotide sequence ID" value="NZ_CABGGS010000047.1"/>
</dbReference>
<evidence type="ECO:0000313" key="3">
    <source>
        <dbReference type="EMBL" id="VUT00025.1"/>
    </source>
</evidence>
<name>A0A564HAE2_9ENTR</name>
<evidence type="ECO:0000313" key="2">
    <source>
        <dbReference type="EMBL" id="VUS29421.1"/>
    </source>
</evidence>
<feature type="transmembrane region" description="Helical" evidence="1">
    <location>
        <begin position="30"/>
        <end position="52"/>
    </location>
</feature>
<keyword evidence="4" id="KW-1185">Reference proteome</keyword>
<organism evidence="2 5">
    <name type="scientific">Klebsiella spallanzanii</name>
    <dbReference type="NCBI Taxonomy" id="2587528"/>
    <lineage>
        <taxon>Bacteria</taxon>
        <taxon>Pseudomonadati</taxon>
        <taxon>Pseudomonadota</taxon>
        <taxon>Gammaproteobacteria</taxon>
        <taxon>Enterobacterales</taxon>
        <taxon>Enterobacteriaceae</taxon>
        <taxon>Klebsiella/Raoultella group</taxon>
        <taxon>Klebsiella</taxon>
    </lineage>
</organism>
<accession>A0A564HAE2</accession>
<reference evidence="4 5" key="1">
    <citation type="submission" date="2019-07" db="EMBL/GenBank/DDBJ databases">
        <authorList>
            <person name="Brisse S."/>
            <person name="Rodrigues C."/>
            <person name="Thorpe H."/>
        </authorList>
    </citation>
    <scope>NUCLEOTIDE SEQUENCE [LARGE SCALE GENOMIC DNA]</scope>
    <source>
        <strain evidence="2">SB6408</strain>
        <strain evidence="3">SB6411</strain>
    </source>
</reference>
<dbReference type="EMBL" id="CABGHF010000001">
    <property type="protein sequence ID" value="VUS29421.1"/>
    <property type="molecule type" value="Genomic_DNA"/>
</dbReference>